<dbReference type="GO" id="GO:0006353">
    <property type="term" value="P:DNA-templated transcription termination"/>
    <property type="evidence" value="ECO:0007669"/>
    <property type="project" value="UniProtKB-UniRule"/>
</dbReference>
<sequence length="183" mass="20734">MDASTTSTKWPGQWYVLHTYSGYEDAVAESLHQRIASLDMQDKIFDVLVPKENQIEIRAGKRKTVEKKIFPGYVLVNMNVTEDSWYVVRNTPNVTGFIGSGTVPVPVSDTEIKTILKRMAVEEPKYKIDLRVGDLVHINDGPFKNYDGTVSEVDEERGKIKVLVSIFGRETPVELDFLQVKKV</sequence>
<dbReference type="Gene3D" id="2.30.30.30">
    <property type="match status" value="1"/>
</dbReference>
<dbReference type="FunFam" id="3.30.70.940:FF:000002">
    <property type="entry name" value="Transcription termination/antitermination protein NusG"/>
    <property type="match status" value="1"/>
</dbReference>
<name>A0A1F4NQX1_UNCK3</name>
<evidence type="ECO:0000313" key="10">
    <source>
        <dbReference type="EMBL" id="OGB73863.1"/>
    </source>
</evidence>
<evidence type="ECO:0000259" key="9">
    <source>
        <dbReference type="SMART" id="SM00739"/>
    </source>
</evidence>
<dbReference type="PANTHER" id="PTHR30265">
    <property type="entry name" value="RHO-INTERACTING TRANSCRIPTION TERMINATION FACTOR NUSG"/>
    <property type="match status" value="1"/>
</dbReference>
<comment type="caution">
    <text evidence="10">The sequence shown here is derived from an EMBL/GenBank/DDBJ whole genome shotgun (WGS) entry which is preliminary data.</text>
</comment>
<keyword evidence="4 5" id="KW-0804">Transcription</keyword>
<evidence type="ECO:0000256" key="1">
    <source>
        <dbReference type="ARBA" id="ARBA00022472"/>
    </source>
</evidence>
<dbReference type="CDD" id="cd06091">
    <property type="entry name" value="KOW_NusG"/>
    <property type="match status" value="1"/>
</dbReference>
<dbReference type="CDD" id="cd09891">
    <property type="entry name" value="NGN_Bact_1"/>
    <property type="match status" value="1"/>
</dbReference>
<dbReference type="InterPro" id="IPR006645">
    <property type="entry name" value="NGN-like_dom"/>
</dbReference>
<evidence type="ECO:0000256" key="6">
    <source>
        <dbReference type="NCBIfam" id="TIGR00922"/>
    </source>
</evidence>
<dbReference type="InterPro" id="IPR043425">
    <property type="entry name" value="NusG-like"/>
</dbReference>
<dbReference type="InterPro" id="IPR014722">
    <property type="entry name" value="Rib_uL2_dom2"/>
</dbReference>
<dbReference type="HAMAP" id="MF_00948">
    <property type="entry name" value="NusG"/>
    <property type="match status" value="1"/>
</dbReference>
<dbReference type="PRINTS" id="PR00338">
    <property type="entry name" value="NUSGTNSCPFCT"/>
</dbReference>
<evidence type="ECO:0000256" key="3">
    <source>
        <dbReference type="ARBA" id="ARBA00023015"/>
    </source>
</evidence>
<dbReference type="InterPro" id="IPR005824">
    <property type="entry name" value="KOW"/>
</dbReference>
<dbReference type="GO" id="GO:0031564">
    <property type="term" value="P:transcription antitermination"/>
    <property type="evidence" value="ECO:0007669"/>
    <property type="project" value="UniProtKB-UniRule"/>
</dbReference>
<protein>
    <recommendedName>
        <fullName evidence="5 6">Transcription termination/antitermination protein NusG</fullName>
    </recommendedName>
</protein>
<dbReference type="InterPro" id="IPR036735">
    <property type="entry name" value="NGN_dom_sf"/>
</dbReference>
<dbReference type="EMBL" id="METD01000001">
    <property type="protein sequence ID" value="OGB73863.1"/>
    <property type="molecule type" value="Genomic_DNA"/>
</dbReference>
<dbReference type="FunFam" id="2.30.30.30:FF:000002">
    <property type="entry name" value="Transcription termination/antitermination factor NusG"/>
    <property type="match status" value="1"/>
</dbReference>
<comment type="function">
    <text evidence="5 7">Participates in transcription elongation, termination and antitermination.</text>
</comment>
<proteinExistence type="inferred from homology"/>
<dbReference type="InterPro" id="IPR001062">
    <property type="entry name" value="Transcrpt_antiterm_NusG"/>
</dbReference>
<evidence type="ECO:0000313" key="11">
    <source>
        <dbReference type="Proteomes" id="UP000178085"/>
    </source>
</evidence>
<dbReference type="SMART" id="SM00739">
    <property type="entry name" value="KOW"/>
    <property type="match status" value="1"/>
</dbReference>
<reference evidence="10 11" key="1">
    <citation type="journal article" date="2016" name="Nat. Commun.">
        <title>Thousands of microbial genomes shed light on interconnected biogeochemical processes in an aquifer system.</title>
        <authorList>
            <person name="Anantharaman K."/>
            <person name="Brown C.T."/>
            <person name="Hug L.A."/>
            <person name="Sharon I."/>
            <person name="Castelle C.J."/>
            <person name="Probst A.J."/>
            <person name="Thomas B.C."/>
            <person name="Singh A."/>
            <person name="Wilkins M.J."/>
            <person name="Karaoz U."/>
            <person name="Brodie E.L."/>
            <person name="Williams K.H."/>
            <person name="Hubbard S.S."/>
            <person name="Banfield J.F."/>
        </authorList>
    </citation>
    <scope>NUCLEOTIDE SEQUENCE [LARGE SCALE GENOMIC DNA]</scope>
</reference>
<dbReference type="Proteomes" id="UP000178085">
    <property type="component" value="Unassembled WGS sequence"/>
</dbReference>
<comment type="similarity">
    <text evidence="5 7">Belongs to the NusG family.</text>
</comment>
<evidence type="ECO:0000256" key="5">
    <source>
        <dbReference type="HAMAP-Rule" id="MF_00948"/>
    </source>
</evidence>
<dbReference type="GO" id="GO:0005829">
    <property type="term" value="C:cytosol"/>
    <property type="evidence" value="ECO:0007669"/>
    <property type="project" value="TreeGrafter"/>
</dbReference>
<dbReference type="SUPFAM" id="SSF82679">
    <property type="entry name" value="N-utilization substance G protein NusG, N-terminal domain"/>
    <property type="match status" value="1"/>
</dbReference>
<organism evidence="10 11">
    <name type="scientific">candidate division Kazan bacterium RIFCSPLOWO2_01_FULL_45_19</name>
    <dbReference type="NCBI Taxonomy" id="1798538"/>
    <lineage>
        <taxon>Bacteria</taxon>
        <taxon>Bacteria division Kazan-3B-28</taxon>
    </lineage>
</organism>
<dbReference type="InterPro" id="IPR008991">
    <property type="entry name" value="Translation_prot_SH3-like_sf"/>
</dbReference>
<dbReference type="InterPro" id="IPR015869">
    <property type="entry name" value="Transcrpt_antiterm_NusG_bac_CS"/>
</dbReference>
<dbReference type="SUPFAM" id="SSF50104">
    <property type="entry name" value="Translation proteins SH3-like domain"/>
    <property type="match status" value="1"/>
</dbReference>
<keyword evidence="3 5" id="KW-0805">Transcription regulation</keyword>
<dbReference type="GO" id="GO:0006354">
    <property type="term" value="P:DNA-templated transcription elongation"/>
    <property type="evidence" value="ECO:0007669"/>
    <property type="project" value="UniProtKB-UniRule"/>
</dbReference>
<feature type="domain" description="NusG-like N-terminal" evidence="8">
    <location>
        <begin position="11"/>
        <end position="119"/>
    </location>
</feature>
<dbReference type="NCBIfam" id="TIGR00922">
    <property type="entry name" value="nusG"/>
    <property type="match status" value="1"/>
</dbReference>
<evidence type="ECO:0000259" key="8">
    <source>
        <dbReference type="SMART" id="SM00738"/>
    </source>
</evidence>
<feature type="domain" description="KOW" evidence="9">
    <location>
        <begin position="129"/>
        <end position="156"/>
    </location>
</feature>
<evidence type="ECO:0000256" key="4">
    <source>
        <dbReference type="ARBA" id="ARBA00023163"/>
    </source>
</evidence>
<evidence type="ECO:0000256" key="2">
    <source>
        <dbReference type="ARBA" id="ARBA00022814"/>
    </source>
</evidence>
<dbReference type="PANTHER" id="PTHR30265:SF2">
    <property type="entry name" value="TRANSCRIPTION TERMINATION_ANTITERMINATION PROTEIN NUSG"/>
    <property type="match status" value="1"/>
</dbReference>
<keyword evidence="2 5" id="KW-0889">Transcription antitermination</keyword>
<evidence type="ECO:0000256" key="7">
    <source>
        <dbReference type="RuleBase" id="RU000538"/>
    </source>
</evidence>
<dbReference type="Gene3D" id="3.30.70.940">
    <property type="entry name" value="NusG, N-terminal domain"/>
    <property type="match status" value="1"/>
</dbReference>
<dbReference type="AlphaFoldDB" id="A0A1F4NQX1"/>
<gene>
    <name evidence="5" type="primary">nusG</name>
    <name evidence="10" type="ORF">A3K51_00735</name>
</gene>
<keyword evidence="1 5" id="KW-0806">Transcription termination</keyword>
<accession>A0A1F4NQX1</accession>
<dbReference type="Pfam" id="PF02357">
    <property type="entry name" value="NusG"/>
    <property type="match status" value="1"/>
</dbReference>
<dbReference type="InterPro" id="IPR047050">
    <property type="entry name" value="NGN"/>
</dbReference>
<dbReference type="SMART" id="SM00738">
    <property type="entry name" value="NGN"/>
    <property type="match status" value="1"/>
</dbReference>
<dbReference type="GO" id="GO:0032784">
    <property type="term" value="P:regulation of DNA-templated transcription elongation"/>
    <property type="evidence" value="ECO:0007669"/>
    <property type="project" value="InterPro"/>
</dbReference>
<dbReference type="PROSITE" id="PS01014">
    <property type="entry name" value="NUSG"/>
    <property type="match status" value="1"/>
</dbReference>